<dbReference type="Gene3D" id="6.10.180.10">
    <property type="entry name" value="Antitoxin ParD"/>
    <property type="match status" value="1"/>
</dbReference>
<dbReference type="RefSeq" id="WP_185533170.1">
    <property type="nucleotide sequence ID" value="NZ_JAARWW010000003.1"/>
</dbReference>
<proteinExistence type="predicted"/>
<dbReference type="InterPro" id="IPR010985">
    <property type="entry name" value="Ribbon_hlx_hlx"/>
</dbReference>
<evidence type="ECO:0000313" key="1">
    <source>
        <dbReference type="EMBL" id="MBC2003634.1"/>
    </source>
</evidence>
<name>A0A842CUN9_9LIST</name>
<dbReference type="SUPFAM" id="SSF47598">
    <property type="entry name" value="Ribbon-helix-helix"/>
    <property type="match status" value="1"/>
</dbReference>
<dbReference type="InterPro" id="IPR038296">
    <property type="entry name" value="ParD_sf"/>
</dbReference>
<accession>A0A842CUN9</accession>
<dbReference type="Proteomes" id="UP000546806">
    <property type="component" value="Unassembled WGS sequence"/>
</dbReference>
<evidence type="ECO:0000313" key="2">
    <source>
        <dbReference type="Proteomes" id="UP000546806"/>
    </source>
</evidence>
<dbReference type="GO" id="GO:0006355">
    <property type="term" value="P:regulation of DNA-templated transcription"/>
    <property type="evidence" value="ECO:0007669"/>
    <property type="project" value="InterPro"/>
</dbReference>
<dbReference type="Pfam" id="PF12765">
    <property type="entry name" value="Cohesin_HEAT"/>
    <property type="match status" value="1"/>
</dbReference>
<dbReference type="EMBL" id="JAARWW010000003">
    <property type="protein sequence ID" value="MBC2003634.1"/>
    <property type="molecule type" value="Genomic_DNA"/>
</dbReference>
<reference evidence="1 2" key="1">
    <citation type="submission" date="2020-03" db="EMBL/GenBank/DDBJ databases">
        <title>Soil Listeria distribution.</title>
        <authorList>
            <person name="Liao J."/>
            <person name="Wiedmann M."/>
        </authorList>
    </citation>
    <scope>NUCLEOTIDE SEQUENCE [LARGE SCALE GENOMIC DNA]</scope>
    <source>
        <strain evidence="1 2">FSL L7-0435</strain>
    </source>
</reference>
<comment type="caution">
    <text evidence="1">The sequence shown here is derived from an EMBL/GenBank/DDBJ whole genome shotgun (WGS) entry which is preliminary data.</text>
</comment>
<organism evidence="1 2">
    <name type="scientific">Listeria booriae</name>
    <dbReference type="NCBI Taxonomy" id="1552123"/>
    <lineage>
        <taxon>Bacteria</taxon>
        <taxon>Bacillati</taxon>
        <taxon>Bacillota</taxon>
        <taxon>Bacilli</taxon>
        <taxon>Bacillales</taxon>
        <taxon>Listeriaceae</taxon>
        <taxon>Listeria</taxon>
    </lineage>
</organism>
<evidence type="ECO:0008006" key="3">
    <source>
        <dbReference type="Google" id="ProtNLM"/>
    </source>
</evidence>
<protein>
    <recommendedName>
        <fullName evidence="3">Toxin-antitoxin system HicB family antitoxin</fullName>
    </recommendedName>
</protein>
<sequence>MEKQVSSLTIRLSPEMHKKIKQRALDKDLTVKDYIVELVLRDLRSNSDK</sequence>
<dbReference type="InterPro" id="IPR026003">
    <property type="entry name" value="Cohesin_HEAT"/>
</dbReference>
<gene>
    <name evidence="1" type="ORF">HCA78_07655</name>
</gene>
<dbReference type="AlphaFoldDB" id="A0A842CUN9"/>